<dbReference type="InterPro" id="IPR005229">
    <property type="entry name" value="YicC/YloC-like"/>
</dbReference>
<evidence type="ECO:0000313" key="9">
    <source>
        <dbReference type="EMBL" id="TWU44860.1"/>
    </source>
</evidence>
<accession>A0A5C6E7Q3</accession>
<protein>
    <recommendedName>
        <fullName evidence="11">YicC family protein</fullName>
    </recommendedName>
</protein>
<dbReference type="EMBL" id="SJPY01000001">
    <property type="protein sequence ID" value="TWU44860.1"/>
    <property type="molecule type" value="Genomic_DNA"/>
</dbReference>
<dbReference type="PANTHER" id="PTHR30636">
    <property type="entry name" value="UPF0701 PROTEIN YICC"/>
    <property type="match status" value="1"/>
</dbReference>
<dbReference type="Proteomes" id="UP000315471">
    <property type="component" value="Unassembled WGS sequence"/>
</dbReference>
<feature type="domain" description="Endoribonuclease YicC-like N-terminal" evidence="7">
    <location>
        <begin position="1"/>
        <end position="154"/>
    </location>
</feature>
<evidence type="ECO:0000256" key="2">
    <source>
        <dbReference type="ARBA" id="ARBA00022722"/>
    </source>
</evidence>
<comment type="cofactor">
    <cofactor evidence="1">
        <name>a divalent metal cation</name>
        <dbReference type="ChEBI" id="CHEBI:60240"/>
    </cofactor>
</comment>
<evidence type="ECO:0008006" key="11">
    <source>
        <dbReference type="Google" id="ProtNLM"/>
    </source>
</evidence>
<feature type="domain" description="Endoribonuclease YicC-like C-terminal" evidence="8">
    <location>
        <begin position="175"/>
        <end position="310"/>
    </location>
</feature>
<proteinExistence type="inferred from homology"/>
<comment type="similarity">
    <text evidence="5">Belongs to the YicC/YloC family.</text>
</comment>
<evidence type="ECO:0000259" key="8">
    <source>
        <dbReference type="Pfam" id="PF08340"/>
    </source>
</evidence>
<evidence type="ECO:0000256" key="3">
    <source>
        <dbReference type="ARBA" id="ARBA00022759"/>
    </source>
</evidence>
<evidence type="ECO:0000259" key="7">
    <source>
        <dbReference type="Pfam" id="PF03755"/>
    </source>
</evidence>
<dbReference type="PANTHER" id="PTHR30636:SF3">
    <property type="entry name" value="UPF0701 PROTEIN YICC"/>
    <property type="match status" value="1"/>
</dbReference>
<reference evidence="9 10" key="1">
    <citation type="submission" date="2019-02" db="EMBL/GenBank/DDBJ databases">
        <title>Deep-cultivation of Planctomycetes and their phenomic and genomic characterization uncovers novel biology.</title>
        <authorList>
            <person name="Wiegand S."/>
            <person name="Jogler M."/>
            <person name="Boedeker C."/>
            <person name="Pinto D."/>
            <person name="Vollmers J."/>
            <person name="Rivas-Marin E."/>
            <person name="Kohn T."/>
            <person name="Peeters S.H."/>
            <person name="Heuer A."/>
            <person name="Rast P."/>
            <person name="Oberbeckmann S."/>
            <person name="Bunk B."/>
            <person name="Jeske O."/>
            <person name="Meyerdierks A."/>
            <person name="Storesund J.E."/>
            <person name="Kallscheuer N."/>
            <person name="Luecker S."/>
            <person name="Lage O.M."/>
            <person name="Pohl T."/>
            <person name="Merkel B.J."/>
            <person name="Hornburger P."/>
            <person name="Mueller R.-W."/>
            <person name="Bruemmer F."/>
            <person name="Labrenz M."/>
            <person name="Spormann A.M."/>
            <person name="Op Den Camp H."/>
            <person name="Overmann J."/>
            <person name="Amann R."/>
            <person name="Jetten M.S.M."/>
            <person name="Mascher T."/>
            <person name="Medema M.H."/>
            <person name="Devos D.P."/>
            <person name="Kaster A.-K."/>
            <person name="Ovreas L."/>
            <person name="Rohde M."/>
            <person name="Galperin M.Y."/>
            <person name="Jogler C."/>
        </authorList>
    </citation>
    <scope>NUCLEOTIDE SEQUENCE [LARGE SCALE GENOMIC DNA]</scope>
    <source>
        <strain evidence="9 10">Q31b</strain>
    </source>
</reference>
<keyword evidence="10" id="KW-1185">Reference proteome</keyword>
<evidence type="ECO:0000313" key="10">
    <source>
        <dbReference type="Proteomes" id="UP000315471"/>
    </source>
</evidence>
<evidence type="ECO:0000256" key="6">
    <source>
        <dbReference type="SAM" id="MobiDB-lite"/>
    </source>
</evidence>
<feature type="region of interest" description="Disordered" evidence="6">
    <location>
        <begin position="241"/>
        <end position="260"/>
    </location>
</feature>
<sequence length="310" mass="34522">MTGQGHASRSSSQGIIAVEIRTVNNRGFKCILRSPDSLSGFDSRMEGLARSLIHRGSVSMSVSWKRPPSESMPQIDQELLQSYVKQLKAGRDAIGVDVMATIDLAQVAMLPGVIAPAQSDQRDNKLLWQEIEQAVYEAIENLNAMRDQEGSHMAETIRAECDTIESHLEQIGVLAPRSVEVYQNRLESKIKKLLARHEVEYSKIDLLREIQIYADRADVSEEITRLTSHLKMVRGVLGDANTADPHTVDSGEEKAKEGEPTGRKLEFIVQELLRETNTIGSKASDSEIAAFVVEIKCAIERMRELVLNLE</sequence>
<dbReference type="AlphaFoldDB" id="A0A5C6E7Q3"/>
<dbReference type="InterPro" id="IPR013551">
    <property type="entry name" value="YicC-like_C"/>
</dbReference>
<evidence type="ECO:0000256" key="5">
    <source>
        <dbReference type="ARBA" id="ARBA00035648"/>
    </source>
</evidence>
<comment type="caution">
    <text evidence="9">The sequence shown here is derived from an EMBL/GenBank/DDBJ whole genome shotgun (WGS) entry which is preliminary data.</text>
</comment>
<organism evidence="9 10">
    <name type="scientific">Novipirellula aureliae</name>
    <dbReference type="NCBI Taxonomy" id="2527966"/>
    <lineage>
        <taxon>Bacteria</taxon>
        <taxon>Pseudomonadati</taxon>
        <taxon>Planctomycetota</taxon>
        <taxon>Planctomycetia</taxon>
        <taxon>Pirellulales</taxon>
        <taxon>Pirellulaceae</taxon>
        <taxon>Novipirellula</taxon>
    </lineage>
</organism>
<keyword evidence="4" id="KW-0378">Hydrolase</keyword>
<dbReference type="GO" id="GO:0004521">
    <property type="term" value="F:RNA endonuclease activity"/>
    <property type="evidence" value="ECO:0007669"/>
    <property type="project" value="InterPro"/>
</dbReference>
<keyword evidence="3" id="KW-0255">Endonuclease</keyword>
<feature type="compositionally biased region" description="Basic and acidic residues" evidence="6">
    <location>
        <begin position="246"/>
        <end position="260"/>
    </location>
</feature>
<dbReference type="InterPro" id="IPR013527">
    <property type="entry name" value="YicC-like_N"/>
</dbReference>
<dbReference type="GO" id="GO:0016787">
    <property type="term" value="F:hydrolase activity"/>
    <property type="evidence" value="ECO:0007669"/>
    <property type="project" value="UniProtKB-KW"/>
</dbReference>
<dbReference type="Pfam" id="PF03755">
    <property type="entry name" value="YicC-like_N"/>
    <property type="match status" value="1"/>
</dbReference>
<dbReference type="Pfam" id="PF08340">
    <property type="entry name" value="YicC-like_C"/>
    <property type="match status" value="1"/>
</dbReference>
<evidence type="ECO:0000256" key="1">
    <source>
        <dbReference type="ARBA" id="ARBA00001968"/>
    </source>
</evidence>
<name>A0A5C6E7Q3_9BACT</name>
<keyword evidence="2" id="KW-0540">Nuclease</keyword>
<gene>
    <name evidence="9" type="ORF">Q31b_00300</name>
</gene>
<evidence type="ECO:0000256" key="4">
    <source>
        <dbReference type="ARBA" id="ARBA00022801"/>
    </source>
</evidence>